<accession>A0A2P2NST9</accession>
<protein>
    <submittedName>
        <fullName evidence="1">Uncharacterized protein</fullName>
    </submittedName>
</protein>
<dbReference type="EMBL" id="GGEC01065010">
    <property type="protein sequence ID" value="MBX45494.1"/>
    <property type="molecule type" value="Transcribed_RNA"/>
</dbReference>
<reference evidence="1" key="1">
    <citation type="submission" date="2018-02" db="EMBL/GenBank/DDBJ databases">
        <title>Rhizophora mucronata_Transcriptome.</title>
        <authorList>
            <person name="Meera S.P."/>
            <person name="Sreeshan A."/>
            <person name="Augustine A."/>
        </authorList>
    </citation>
    <scope>NUCLEOTIDE SEQUENCE</scope>
    <source>
        <tissue evidence="1">Leaf</tissue>
    </source>
</reference>
<sequence>MTVERFLGLFFSQVPTSGL</sequence>
<evidence type="ECO:0000313" key="1">
    <source>
        <dbReference type="EMBL" id="MBX45494.1"/>
    </source>
</evidence>
<organism evidence="1">
    <name type="scientific">Rhizophora mucronata</name>
    <name type="common">Asiatic mangrove</name>
    <dbReference type="NCBI Taxonomy" id="61149"/>
    <lineage>
        <taxon>Eukaryota</taxon>
        <taxon>Viridiplantae</taxon>
        <taxon>Streptophyta</taxon>
        <taxon>Embryophyta</taxon>
        <taxon>Tracheophyta</taxon>
        <taxon>Spermatophyta</taxon>
        <taxon>Magnoliopsida</taxon>
        <taxon>eudicotyledons</taxon>
        <taxon>Gunneridae</taxon>
        <taxon>Pentapetalae</taxon>
        <taxon>rosids</taxon>
        <taxon>fabids</taxon>
        <taxon>Malpighiales</taxon>
        <taxon>Rhizophoraceae</taxon>
        <taxon>Rhizophora</taxon>
    </lineage>
</organism>
<dbReference type="AlphaFoldDB" id="A0A2P2NST9"/>
<name>A0A2P2NST9_RHIMU</name>
<proteinExistence type="predicted"/>